<comment type="caution">
    <text evidence="1">The sequence shown here is derived from an EMBL/GenBank/DDBJ whole genome shotgun (WGS) entry which is preliminary data.</text>
</comment>
<reference evidence="1 2" key="1">
    <citation type="submission" date="2016-03" db="EMBL/GenBank/DDBJ databases">
        <title>Chemosynthetic sulphur-oxidizing symbionts of marine invertebrate animals are capable of nitrogen fixation.</title>
        <authorList>
            <person name="Petersen J.M."/>
            <person name="Kemper A."/>
            <person name="Gruber-Vodicka H."/>
            <person name="Cardini U."/>
            <person name="Geest Mvander."/>
            <person name="Kleiner M."/>
            <person name="Bulgheresi S."/>
            <person name="Fussmann M."/>
            <person name="Herbold C."/>
            <person name="Seah B.K.B."/>
            <person name="Antony C.Paul."/>
            <person name="Liu D."/>
            <person name="Belitz A."/>
            <person name="Weber M."/>
        </authorList>
    </citation>
    <scope>NUCLEOTIDE SEQUENCE [LARGE SCALE GENOMIC DNA]</scope>
    <source>
        <strain evidence="1">G_D</strain>
    </source>
</reference>
<protein>
    <recommendedName>
        <fullName evidence="3">Lipoprotein</fullName>
    </recommendedName>
</protein>
<name>A0A1E2ULA8_9GAMM</name>
<evidence type="ECO:0000313" key="1">
    <source>
        <dbReference type="EMBL" id="ODB95516.1"/>
    </source>
</evidence>
<evidence type="ECO:0008006" key="3">
    <source>
        <dbReference type="Google" id="ProtNLM"/>
    </source>
</evidence>
<gene>
    <name evidence="1" type="ORF">A3196_01360</name>
</gene>
<accession>A0A1E2ULA8</accession>
<dbReference type="Proteomes" id="UP000094849">
    <property type="component" value="Unassembled WGS sequence"/>
</dbReference>
<keyword evidence="2" id="KW-1185">Reference proteome</keyword>
<dbReference type="EMBL" id="LVJZ01000003">
    <property type="protein sequence ID" value="ODB95516.1"/>
    <property type="molecule type" value="Genomic_DNA"/>
</dbReference>
<organism evidence="1 2">
    <name type="scientific">Candidatus Thiodiazotropha endoloripes</name>
    <dbReference type="NCBI Taxonomy" id="1818881"/>
    <lineage>
        <taxon>Bacteria</taxon>
        <taxon>Pseudomonadati</taxon>
        <taxon>Pseudomonadota</taxon>
        <taxon>Gammaproteobacteria</taxon>
        <taxon>Chromatiales</taxon>
        <taxon>Sedimenticolaceae</taxon>
        <taxon>Candidatus Thiodiazotropha</taxon>
    </lineage>
</organism>
<dbReference type="AlphaFoldDB" id="A0A1E2ULA8"/>
<sequence>MVFSQRNDHLIARRSAAVGLCVAFNLMLAGCSGGDPTATDPELIFKDAFETPYDQVTLLDEGGTMVRGFSAWLKLATELTDLRLRRSGEYDYVACGEPTEWFYQVSGDEALVVNQGELTCQRFTEKRFDFDNGRWLVSDNSRGIFYYRVWKLNH</sequence>
<dbReference type="OrthoDB" id="7067230at2"/>
<proteinExistence type="predicted"/>
<dbReference type="RefSeq" id="WP_069015064.1">
    <property type="nucleotide sequence ID" value="NZ_LVJW01000006.1"/>
</dbReference>
<dbReference type="STRING" id="1818881.A3196_01360"/>
<evidence type="ECO:0000313" key="2">
    <source>
        <dbReference type="Proteomes" id="UP000094849"/>
    </source>
</evidence>
<dbReference type="PROSITE" id="PS51257">
    <property type="entry name" value="PROKAR_LIPOPROTEIN"/>
    <property type="match status" value="1"/>
</dbReference>